<dbReference type="OrthoDB" id="994020at2759"/>
<comment type="caution">
    <text evidence="1">The sequence shown here is derived from an EMBL/GenBank/DDBJ whole genome shotgun (WGS) entry which is preliminary data.</text>
</comment>
<reference evidence="1 2" key="1">
    <citation type="submission" date="2017-07" db="EMBL/GenBank/DDBJ databases">
        <title>An improved, manually edited Actinidia chinensis var. chinensis (kiwifruit) genome highlights the challenges associated with draft genomes and gene prediction in plants.</title>
        <authorList>
            <person name="Pilkington S."/>
            <person name="Crowhurst R."/>
            <person name="Hilario E."/>
            <person name="Nardozza S."/>
            <person name="Fraser L."/>
            <person name="Peng Y."/>
            <person name="Gunaseelan K."/>
            <person name="Simpson R."/>
            <person name="Tahir J."/>
            <person name="Deroles S."/>
            <person name="Templeton K."/>
            <person name="Luo Z."/>
            <person name="Davy M."/>
            <person name="Cheng C."/>
            <person name="Mcneilage M."/>
            <person name="Scaglione D."/>
            <person name="Liu Y."/>
            <person name="Zhang Q."/>
            <person name="Datson P."/>
            <person name="De Silva N."/>
            <person name="Gardiner S."/>
            <person name="Bassett H."/>
            <person name="Chagne D."/>
            <person name="Mccallum J."/>
            <person name="Dzierzon H."/>
            <person name="Deng C."/>
            <person name="Wang Y.-Y."/>
            <person name="Barron N."/>
            <person name="Manako K."/>
            <person name="Bowen J."/>
            <person name="Foster T."/>
            <person name="Erridge Z."/>
            <person name="Tiffin H."/>
            <person name="Waite C."/>
            <person name="Davies K."/>
            <person name="Grierson E."/>
            <person name="Laing W."/>
            <person name="Kirk R."/>
            <person name="Chen X."/>
            <person name="Wood M."/>
            <person name="Montefiori M."/>
            <person name="Brummell D."/>
            <person name="Schwinn K."/>
            <person name="Catanach A."/>
            <person name="Fullerton C."/>
            <person name="Li D."/>
            <person name="Meiyalaghan S."/>
            <person name="Nieuwenhuizen N."/>
            <person name="Read N."/>
            <person name="Prakash R."/>
            <person name="Hunter D."/>
            <person name="Zhang H."/>
            <person name="Mckenzie M."/>
            <person name="Knabel M."/>
            <person name="Harris A."/>
            <person name="Allan A."/>
            <person name="Chen A."/>
            <person name="Janssen B."/>
            <person name="Plunkett B."/>
            <person name="Dwamena C."/>
            <person name="Voogd C."/>
            <person name="Leif D."/>
            <person name="Lafferty D."/>
            <person name="Souleyre E."/>
            <person name="Varkonyi-Gasic E."/>
            <person name="Gambi F."/>
            <person name="Hanley J."/>
            <person name="Yao J.-L."/>
            <person name="Cheung J."/>
            <person name="David K."/>
            <person name="Warren B."/>
            <person name="Marsh K."/>
            <person name="Snowden K."/>
            <person name="Lin-Wang K."/>
            <person name="Brian L."/>
            <person name="Martinez-Sanchez M."/>
            <person name="Wang M."/>
            <person name="Ileperuma N."/>
            <person name="Macnee N."/>
            <person name="Campin R."/>
            <person name="Mcatee P."/>
            <person name="Drummond R."/>
            <person name="Espley R."/>
            <person name="Ireland H."/>
            <person name="Wu R."/>
            <person name="Atkinson R."/>
            <person name="Karunairetnam S."/>
            <person name="Bulley S."/>
            <person name="Chunkath S."/>
            <person name="Hanley Z."/>
            <person name="Storey R."/>
            <person name="Thrimawithana A."/>
            <person name="Thomson S."/>
            <person name="David C."/>
            <person name="Testolin R."/>
        </authorList>
    </citation>
    <scope>NUCLEOTIDE SEQUENCE [LARGE SCALE GENOMIC DNA]</scope>
    <source>
        <strain evidence="2">cv. Red5</strain>
        <tissue evidence="1">Young leaf</tissue>
    </source>
</reference>
<keyword evidence="2" id="KW-1185">Reference proteome</keyword>
<reference evidence="2" key="2">
    <citation type="journal article" date="2018" name="BMC Genomics">
        <title>A manually annotated Actinidia chinensis var. chinensis (kiwifruit) genome highlights the challenges associated with draft genomes and gene prediction in plants.</title>
        <authorList>
            <person name="Pilkington S.M."/>
            <person name="Crowhurst R."/>
            <person name="Hilario E."/>
            <person name="Nardozza S."/>
            <person name="Fraser L."/>
            <person name="Peng Y."/>
            <person name="Gunaseelan K."/>
            <person name="Simpson R."/>
            <person name="Tahir J."/>
            <person name="Deroles S.C."/>
            <person name="Templeton K."/>
            <person name="Luo Z."/>
            <person name="Davy M."/>
            <person name="Cheng C."/>
            <person name="McNeilage M."/>
            <person name="Scaglione D."/>
            <person name="Liu Y."/>
            <person name="Zhang Q."/>
            <person name="Datson P."/>
            <person name="De Silva N."/>
            <person name="Gardiner S.E."/>
            <person name="Bassett H."/>
            <person name="Chagne D."/>
            <person name="McCallum J."/>
            <person name="Dzierzon H."/>
            <person name="Deng C."/>
            <person name="Wang Y.Y."/>
            <person name="Barron L."/>
            <person name="Manako K."/>
            <person name="Bowen J."/>
            <person name="Foster T.M."/>
            <person name="Erridge Z.A."/>
            <person name="Tiffin H."/>
            <person name="Waite C.N."/>
            <person name="Davies K.M."/>
            <person name="Grierson E.P."/>
            <person name="Laing W.A."/>
            <person name="Kirk R."/>
            <person name="Chen X."/>
            <person name="Wood M."/>
            <person name="Montefiori M."/>
            <person name="Brummell D.A."/>
            <person name="Schwinn K.E."/>
            <person name="Catanach A."/>
            <person name="Fullerton C."/>
            <person name="Li D."/>
            <person name="Meiyalaghan S."/>
            <person name="Nieuwenhuizen N."/>
            <person name="Read N."/>
            <person name="Prakash R."/>
            <person name="Hunter D."/>
            <person name="Zhang H."/>
            <person name="McKenzie M."/>
            <person name="Knabel M."/>
            <person name="Harris A."/>
            <person name="Allan A.C."/>
            <person name="Gleave A."/>
            <person name="Chen A."/>
            <person name="Janssen B.J."/>
            <person name="Plunkett B."/>
            <person name="Ampomah-Dwamena C."/>
            <person name="Voogd C."/>
            <person name="Leif D."/>
            <person name="Lafferty D."/>
            <person name="Souleyre E.J.F."/>
            <person name="Varkonyi-Gasic E."/>
            <person name="Gambi F."/>
            <person name="Hanley J."/>
            <person name="Yao J.L."/>
            <person name="Cheung J."/>
            <person name="David K.M."/>
            <person name="Warren B."/>
            <person name="Marsh K."/>
            <person name="Snowden K.C."/>
            <person name="Lin-Wang K."/>
            <person name="Brian L."/>
            <person name="Martinez-Sanchez M."/>
            <person name="Wang M."/>
            <person name="Ileperuma N."/>
            <person name="Macnee N."/>
            <person name="Campin R."/>
            <person name="McAtee P."/>
            <person name="Drummond R.S.M."/>
            <person name="Espley R.V."/>
            <person name="Ireland H.S."/>
            <person name="Wu R."/>
            <person name="Atkinson R.G."/>
            <person name="Karunairetnam S."/>
            <person name="Bulley S."/>
            <person name="Chunkath S."/>
            <person name="Hanley Z."/>
            <person name="Storey R."/>
            <person name="Thrimawithana A.H."/>
            <person name="Thomson S."/>
            <person name="David C."/>
            <person name="Testolin R."/>
            <person name="Huang H."/>
            <person name="Hellens R.P."/>
            <person name="Schaffer R.J."/>
        </authorList>
    </citation>
    <scope>NUCLEOTIDE SEQUENCE [LARGE SCALE GENOMIC DNA]</scope>
    <source>
        <strain evidence="2">cv. Red5</strain>
    </source>
</reference>
<evidence type="ECO:0000313" key="1">
    <source>
        <dbReference type="EMBL" id="PSS08332.1"/>
    </source>
</evidence>
<name>A0A2R6QI86_ACTCC</name>
<dbReference type="EMBL" id="NKQK01000016">
    <property type="protein sequence ID" value="PSS08332.1"/>
    <property type="molecule type" value="Genomic_DNA"/>
</dbReference>
<dbReference type="Gramene" id="PSS08332">
    <property type="protein sequence ID" value="PSS08332"/>
    <property type="gene ID" value="CEY00_Acc18675"/>
</dbReference>
<sequence length="156" mass="17053">MCGLSLSLSQAPFEVSHSSSLFVVEQQTPKEQRKGKKMVSTRVTSFGLGLVFIFLALGDSLAHTHKVSKEMVMEASLSPSTIEKVNFDTAEAKNGKIGGRKMMEKKVFGKEMEEREEGMNHINGEAQEISAGAKMGGFMAFTADYHVAKSHPPKNN</sequence>
<dbReference type="GO" id="GO:0005615">
    <property type="term" value="C:extracellular space"/>
    <property type="evidence" value="ECO:0007669"/>
    <property type="project" value="TreeGrafter"/>
</dbReference>
<accession>A0A2R6QI86</accession>
<dbReference type="InParanoid" id="A0A2R6QI86"/>
<dbReference type="GO" id="GO:0030154">
    <property type="term" value="P:cell differentiation"/>
    <property type="evidence" value="ECO:0007669"/>
    <property type="project" value="TreeGrafter"/>
</dbReference>
<protein>
    <submittedName>
        <fullName evidence="1">Root meristem growth factor 3 like</fullName>
    </submittedName>
</protein>
<dbReference type="GO" id="GO:0010628">
    <property type="term" value="P:positive regulation of gene expression"/>
    <property type="evidence" value="ECO:0007669"/>
    <property type="project" value="TreeGrafter"/>
</dbReference>
<evidence type="ECO:0000313" key="2">
    <source>
        <dbReference type="Proteomes" id="UP000241394"/>
    </source>
</evidence>
<gene>
    <name evidence="1" type="ORF">CEY00_Acc18675</name>
</gene>
<dbReference type="Proteomes" id="UP000241394">
    <property type="component" value="Chromosome LG16"/>
</dbReference>
<dbReference type="GO" id="GO:0008284">
    <property type="term" value="P:positive regulation of cell population proliferation"/>
    <property type="evidence" value="ECO:0007669"/>
    <property type="project" value="TreeGrafter"/>
</dbReference>
<dbReference type="InterPro" id="IPR038804">
    <property type="entry name" value="RGF3"/>
</dbReference>
<dbReference type="AlphaFoldDB" id="A0A2R6QI86"/>
<organism evidence="1 2">
    <name type="scientific">Actinidia chinensis var. chinensis</name>
    <name type="common">Chinese soft-hair kiwi</name>
    <dbReference type="NCBI Taxonomy" id="1590841"/>
    <lineage>
        <taxon>Eukaryota</taxon>
        <taxon>Viridiplantae</taxon>
        <taxon>Streptophyta</taxon>
        <taxon>Embryophyta</taxon>
        <taxon>Tracheophyta</taxon>
        <taxon>Spermatophyta</taxon>
        <taxon>Magnoliopsida</taxon>
        <taxon>eudicotyledons</taxon>
        <taxon>Gunneridae</taxon>
        <taxon>Pentapetalae</taxon>
        <taxon>asterids</taxon>
        <taxon>Ericales</taxon>
        <taxon>Actinidiaceae</taxon>
        <taxon>Actinidia</taxon>
    </lineage>
</organism>
<dbReference type="GO" id="GO:0008083">
    <property type="term" value="F:growth factor activity"/>
    <property type="evidence" value="ECO:0007669"/>
    <property type="project" value="InterPro"/>
</dbReference>
<proteinExistence type="predicted"/>
<dbReference type="PANTHER" id="PTHR36313:SF2">
    <property type="match status" value="1"/>
</dbReference>
<dbReference type="PANTHER" id="PTHR36313">
    <property type="entry name" value="ROOT MERISTEM GROWTH FACTOR 2"/>
    <property type="match status" value="1"/>
</dbReference>
<dbReference type="GO" id="GO:0010082">
    <property type="term" value="P:regulation of root meristem growth"/>
    <property type="evidence" value="ECO:0007669"/>
    <property type="project" value="InterPro"/>
</dbReference>